<evidence type="ECO:0000259" key="9">
    <source>
        <dbReference type="PROSITE" id="PS50928"/>
    </source>
</evidence>
<evidence type="ECO:0000256" key="1">
    <source>
        <dbReference type="ARBA" id="ARBA00004429"/>
    </source>
</evidence>
<gene>
    <name evidence="10" type="ORF">FBT96_05480</name>
</gene>
<keyword evidence="2 8" id="KW-0813">Transport</keyword>
<feature type="transmembrane region" description="Helical" evidence="8">
    <location>
        <begin position="396"/>
        <end position="416"/>
    </location>
</feature>
<evidence type="ECO:0000313" key="11">
    <source>
        <dbReference type="Proteomes" id="UP000310597"/>
    </source>
</evidence>
<feature type="transmembrane region" description="Helical" evidence="8">
    <location>
        <begin position="228"/>
        <end position="254"/>
    </location>
</feature>
<dbReference type="Gene3D" id="1.10.3720.10">
    <property type="entry name" value="MetI-like"/>
    <property type="match status" value="2"/>
</dbReference>
<keyword evidence="5 8" id="KW-0812">Transmembrane</keyword>
<name>A0A4U1JTY9_RHOCA</name>
<evidence type="ECO:0000256" key="5">
    <source>
        <dbReference type="ARBA" id="ARBA00022692"/>
    </source>
</evidence>
<dbReference type="PANTHER" id="PTHR43357:SF4">
    <property type="entry name" value="INNER MEMBRANE ABC TRANSPORTER PERMEASE PROTEIN YDCV"/>
    <property type="match status" value="1"/>
</dbReference>
<proteinExistence type="inferred from homology"/>
<keyword evidence="6 8" id="KW-1133">Transmembrane helix</keyword>
<keyword evidence="7 8" id="KW-0472">Membrane</keyword>
<sequence length="598" mass="64228">MPERLGPSLYRARTAFQDATLVLALVLLGLFLYLIAAPVASLLADLVVAQIGDEARTHVQPGSLTSYYLERVLASRMSQLLFWRPLLNTLIVALSATALALALGTLLGWLLARTDLPGRRWFSTALIVPCMLPASTFALAWLTLFKNRTVGGQPGWAEALGHAPPNWVSYGLFPTVLILALHYTPYAILLTGTALRRIDGQLEEAARMLGAPRGQILRKILLPLLRPALLSAALLIFADGVGEFSVAYILGLPVRFETLSTSLYRAIGTQQDGVAAVLAGVILLIGVATLGLDAWMMRESRRFVTIGGKGMTERLQALGRWRWPAFTLAALTFVLGVAVPLSALALSTVMKLPGRFTAENFTFDYWIGTDLHTVALRSGILLAPEFWQAFGNSVRIVGAAALTAGVLGMLVGYAVVRSPVRWVATALRQITFLPYLVPGIAFAAAFMALFAVQRGPIPALYGTPVILFLAMVADQMPFAARTGIAAMTQLGAEAEEAGRMIGAGWLARMRAIVLPIQRGPLISAVLMPFISGIKNVSLFIILAVPATDVLTTWALRLVDYNYEQAANAVVLMIALVSWGGTMAINRLTRTGLADGLGA</sequence>
<protein>
    <submittedName>
        <fullName evidence="10">Iron ABC transporter permease</fullName>
    </submittedName>
</protein>
<dbReference type="GO" id="GO:0055085">
    <property type="term" value="P:transmembrane transport"/>
    <property type="evidence" value="ECO:0007669"/>
    <property type="project" value="InterPro"/>
</dbReference>
<evidence type="ECO:0000256" key="7">
    <source>
        <dbReference type="ARBA" id="ARBA00023136"/>
    </source>
</evidence>
<keyword evidence="4" id="KW-0997">Cell inner membrane</keyword>
<dbReference type="GO" id="GO:0005886">
    <property type="term" value="C:plasma membrane"/>
    <property type="evidence" value="ECO:0007669"/>
    <property type="project" value="UniProtKB-SubCell"/>
</dbReference>
<dbReference type="SUPFAM" id="SSF161098">
    <property type="entry name" value="MetI-like"/>
    <property type="match status" value="2"/>
</dbReference>
<dbReference type="RefSeq" id="WP_136905349.1">
    <property type="nucleotide sequence ID" value="NZ_SWJZ01000016.1"/>
</dbReference>
<dbReference type="OrthoDB" id="27542at2"/>
<dbReference type="PANTHER" id="PTHR43357">
    <property type="entry name" value="INNER MEMBRANE ABC TRANSPORTER PERMEASE PROTEIN YDCV"/>
    <property type="match status" value="1"/>
</dbReference>
<feature type="domain" description="ABC transmembrane type-1" evidence="9">
    <location>
        <begin position="86"/>
        <end position="293"/>
    </location>
</feature>
<feature type="transmembrane region" description="Helical" evidence="8">
    <location>
        <begin position="167"/>
        <end position="189"/>
    </location>
</feature>
<comment type="subcellular location">
    <subcellularLocation>
        <location evidence="1">Cell inner membrane</location>
        <topology evidence="1">Multi-pass membrane protein</topology>
    </subcellularLocation>
    <subcellularLocation>
        <location evidence="8">Cell membrane</location>
        <topology evidence="8">Multi-pass membrane protein</topology>
    </subcellularLocation>
</comment>
<dbReference type="Proteomes" id="UP000310597">
    <property type="component" value="Unassembled WGS sequence"/>
</dbReference>
<dbReference type="AlphaFoldDB" id="A0A4U1JTY9"/>
<reference evidence="10 11" key="1">
    <citation type="submission" date="2019-04" db="EMBL/GenBank/DDBJ databases">
        <title>Draft Whole-Genome sequence of the purple photosynthetic bacterium Rhodobacter capsulatus SP108 with an indigenous class A beta-lactamase.</title>
        <authorList>
            <person name="Robertson S."/>
            <person name="Meyer T.E."/>
            <person name="Kyndt J.A."/>
        </authorList>
    </citation>
    <scope>NUCLEOTIDE SEQUENCE [LARGE SCALE GENOMIC DNA]</scope>
    <source>
        <strain evidence="10 11">SP108</strain>
    </source>
</reference>
<dbReference type="InterPro" id="IPR035906">
    <property type="entry name" value="MetI-like_sf"/>
</dbReference>
<feature type="transmembrane region" description="Helical" evidence="8">
    <location>
        <begin position="459"/>
        <end position="480"/>
    </location>
</feature>
<accession>A0A4U1JTY9</accession>
<feature type="domain" description="ABC transmembrane type-1" evidence="9">
    <location>
        <begin position="390"/>
        <end position="584"/>
    </location>
</feature>
<evidence type="ECO:0000313" key="10">
    <source>
        <dbReference type="EMBL" id="TKD22789.1"/>
    </source>
</evidence>
<evidence type="ECO:0000256" key="8">
    <source>
        <dbReference type="RuleBase" id="RU363032"/>
    </source>
</evidence>
<comment type="similarity">
    <text evidence="8">Belongs to the binding-protein-dependent transport system permease family.</text>
</comment>
<comment type="caution">
    <text evidence="10">The sequence shown here is derived from an EMBL/GenBank/DDBJ whole genome shotgun (WGS) entry which is preliminary data.</text>
</comment>
<feature type="transmembrane region" description="Helical" evidence="8">
    <location>
        <begin position="323"/>
        <end position="346"/>
    </location>
</feature>
<organism evidence="10 11">
    <name type="scientific">Rhodobacter capsulatus</name>
    <name type="common">Rhodopseudomonas capsulata</name>
    <dbReference type="NCBI Taxonomy" id="1061"/>
    <lineage>
        <taxon>Bacteria</taxon>
        <taxon>Pseudomonadati</taxon>
        <taxon>Pseudomonadota</taxon>
        <taxon>Alphaproteobacteria</taxon>
        <taxon>Rhodobacterales</taxon>
        <taxon>Rhodobacter group</taxon>
        <taxon>Rhodobacter</taxon>
    </lineage>
</organism>
<dbReference type="EMBL" id="SWJZ01000016">
    <property type="protein sequence ID" value="TKD22789.1"/>
    <property type="molecule type" value="Genomic_DNA"/>
</dbReference>
<evidence type="ECO:0000256" key="6">
    <source>
        <dbReference type="ARBA" id="ARBA00022989"/>
    </source>
</evidence>
<dbReference type="Pfam" id="PF00528">
    <property type="entry name" value="BPD_transp_1"/>
    <property type="match status" value="2"/>
</dbReference>
<evidence type="ECO:0000256" key="3">
    <source>
        <dbReference type="ARBA" id="ARBA00022475"/>
    </source>
</evidence>
<evidence type="ECO:0000256" key="2">
    <source>
        <dbReference type="ARBA" id="ARBA00022448"/>
    </source>
</evidence>
<feature type="transmembrane region" description="Helical" evidence="8">
    <location>
        <begin position="274"/>
        <end position="292"/>
    </location>
</feature>
<feature type="transmembrane region" description="Helical" evidence="8">
    <location>
        <begin position="86"/>
        <end position="112"/>
    </location>
</feature>
<keyword evidence="3" id="KW-1003">Cell membrane</keyword>
<feature type="transmembrane region" description="Helical" evidence="8">
    <location>
        <begin position="124"/>
        <end position="144"/>
    </location>
</feature>
<dbReference type="InterPro" id="IPR000515">
    <property type="entry name" value="MetI-like"/>
</dbReference>
<feature type="transmembrane region" description="Helical" evidence="8">
    <location>
        <begin position="432"/>
        <end position="453"/>
    </location>
</feature>
<feature type="transmembrane region" description="Helical" evidence="8">
    <location>
        <begin position="564"/>
        <end position="584"/>
    </location>
</feature>
<feature type="transmembrane region" description="Helical" evidence="8">
    <location>
        <begin position="21"/>
        <end position="44"/>
    </location>
</feature>
<dbReference type="CDD" id="cd06261">
    <property type="entry name" value="TM_PBP2"/>
    <property type="match status" value="2"/>
</dbReference>
<dbReference type="PROSITE" id="PS50928">
    <property type="entry name" value="ABC_TM1"/>
    <property type="match status" value="2"/>
</dbReference>
<evidence type="ECO:0000256" key="4">
    <source>
        <dbReference type="ARBA" id="ARBA00022519"/>
    </source>
</evidence>